<organism evidence="1 2">
    <name type="scientific">Elysia marginata</name>
    <dbReference type="NCBI Taxonomy" id="1093978"/>
    <lineage>
        <taxon>Eukaryota</taxon>
        <taxon>Metazoa</taxon>
        <taxon>Spiralia</taxon>
        <taxon>Lophotrochozoa</taxon>
        <taxon>Mollusca</taxon>
        <taxon>Gastropoda</taxon>
        <taxon>Heterobranchia</taxon>
        <taxon>Euthyneura</taxon>
        <taxon>Panpulmonata</taxon>
        <taxon>Sacoglossa</taxon>
        <taxon>Placobranchoidea</taxon>
        <taxon>Plakobranchidae</taxon>
        <taxon>Elysia</taxon>
    </lineage>
</organism>
<proteinExistence type="predicted"/>
<dbReference type="AlphaFoldDB" id="A0AAV4H1U8"/>
<comment type="caution">
    <text evidence="1">The sequence shown here is derived from an EMBL/GenBank/DDBJ whole genome shotgun (WGS) entry which is preliminary data.</text>
</comment>
<evidence type="ECO:0000313" key="1">
    <source>
        <dbReference type="EMBL" id="GFR90530.1"/>
    </source>
</evidence>
<protein>
    <submittedName>
        <fullName evidence="1">Uncharacterized protein</fullName>
    </submittedName>
</protein>
<evidence type="ECO:0000313" key="2">
    <source>
        <dbReference type="Proteomes" id="UP000762676"/>
    </source>
</evidence>
<reference evidence="1 2" key="1">
    <citation type="journal article" date="2021" name="Elife">
        <title>Chloroplast acquisition without the gene transfer in kleptoplastic sea slugs, Plakobranchus ocellatus.</title>
        <authorList>
            <person name="Maeda T."/>
            <person name="Takahashi S."/>
            <person name="Yoshida T."/>
            <person name="Shimamura S."/>
            <person name="Takaki Y."/>
            <person name="Nagai Y."/>
            <person name="Toyoda A."/>
            <person name="Suzuki Y."/>
            <person name="Arimoto A."/>
            <person name="Ishii H."/>
            <person name="Satoh N."/>
            <person name="Nishiyama T."/>
            <person name="Hasebe M."/>
            <person name="Maruyama T."/>
            <person name="Minagawa J."/>
            <person name="Obokata J."/>
            <person name="Shigenobu S."/>
        </authorList>
    </citation>
    <scope>NUCLEOTIDE SEQUENCE [LARGE SCALE GENOMIC DNA]</scope>
</reference>
<name>A0AAV4H1U8_9GAST</name>
<dbReference type="Proteomes" id="UP000762676">
    <property type="component" value="Unassembled WGS sequence"/>
</dbReference>
<accession>A0AAV4H1U8</accession>
<dbReference type="EMBL" id="BMAT01008673">
    <property type="protein sequence ID" value="GFR90530.1"/>
    <property type="molecule type" value="Genomic_DNA"/>
</dbReference>
<keyword evidence="2" id="KW-1185">Reference proteome</keyword>
<gene>
    <name evidence="1" type="ORF">ElyMa_004306000</name>
</gene>
<sequence length="115" mass="12434">MMATKESSGIFLSAPLTRKEMEMAIKCIKNGKAAALDGGNQPTSDKTCKGRLYDAQVETQRLSSVPSMYKAPETTYHIVLNCPVTKIEGGHETVHNADEDLVAWINKLNPGGVAI</sequence>